<evidence type="ECO:0000313" key="1">
    <source>
        <dbReference type="EMBL" id="MDH0145136.1"/>
    </source>
</evidence>
<gene>
    <name evidence="1" type="ORF">N7335_01885</name>
</gene>
<name>A0AA42KN24_STUST</name>
<dbReference type="RefSeq" id="WP_279647913.1">
    <property type="nucleotide sequence ID" value="NZ_JAODZE010000001.1"/>
</dbReference>
<dbReference type="Proteomes" id="UP001158076">
    <property type="component" value="Unassembled WGS sequence"/>
</dbReference>
<organism evidence="1 2">
    <name type="scientific">Stutzerimonas stutzeri</name>
    <name type="common">Pseudomonas stutzeri</name>
    <dbReference type="NCBI Taxonomy" id="316"/>
    <lineage>
        <taxon>Bacteria</taxon>
        <taxon>Pseudomonadati</taxon>
        <taxon>Pseudomonadota</taxon>
        <taxon>Gammaproteobacteria</taxon>
        <taxon>Pseudomonadales</taxon>
        <taxon>Pseudomonadaceae</taxon>
        <taxon>Stutzerimonas</taxon>
    </lineage>
</organism>
<reference evidence="1" key="1">
    <citation type="submission" date="2022-09" db="EMBL/GenBank/DDBJ databases">
        <title>Intensive care unit water sources are persistently colonized with multi-drug resistant bacteria and are the site of extensive horizontal gene transfer of antibiotic resistance genes.</title>
        <authorList>
            <person name="Diorio-Toth L."/>
        </authorList>
    </citation>
    <scope>NUCLEOTIDE SEQUENCE</scope>
    <source>
        <strain evidence="1">GD04147</strain>
    </source>
</reference>
<comment type="caution">
    <text evidence="1">The sequence shown here is derived from an EMBL/GenBank/DDBJ whole genome shotgun (WGS) entry which is preliminary data.</text>
</comment>
<sequence>MMRYYSCRYTDADDLLSVIRRQALKAGWNVDFFGLMKSGDPRLGLQMHLSKGGLHFGLRSFSELDPLKEVFVSNANGRSGVAVHAKTGFDPALAYAAQPGFQGASKCYVETGEGGTCYIFSSDSQFFVSTQHQNGRFSTLFFGQIPTIVSNSGGQCVSSTLVYNTGYGYPLFYNHSDSFVVSINHGQFSGFDGGSRTVSSMSYPVSDGYPTMLPKSMTYGQVGSLTRSKLLNCDFPALIPVDFLTLYAGNYSPFGGFSDVFVVSLDYVNPGKVLEIGAHKFVVIPYSRKGAWVDETVSLFNAGLAVRIDE</sequence>
<evidence type="ECO:0000313" key="2">
    <source>
        <dbReference type="Proteomes" id="UP001158076"/>
    </source>
</evidence>
<accession>A0AA42KN24</accession>
<protein>
    <submittedName>
        <fullName evidence="1">Uncharacterized protein</fullName>
    </submittedName>
</protein>
<proteinExistence type="predicted"/>
<dbReference type="EMBL" id="JAODZE010000001">
    <property type="protein sequence ID" value="MDH0145136.1"/>
    <property type="molecule type" value="Genomic_DNA"/>
</dbReference>
<dbReference type="AlphaFoldDB" id="A0AA42KN24"/>